<proteinExistence type="predicted"/>
<gene>
    <name evidence="10" type="ORF">DQG23_15480</name>
</gene>
<feature type="transmembrane region" description="Helical" evidence="8">
    <location>
        <begin position="323"/>
        <end position="339"/>
    </location>
</feature>
<feature type="transmembrane region" description="Helical" evidence="8">
    <location>
        <begin position="346"/>
        <end position="363"/>
    </location>
</feature>
<dbReference type="InterPro" id="IPR050297">
    <property type="entry name" value="LipidA_mod_glycosyltrf_83"/>
</dbReference>
<evidence type="ECO:0000256" key="1">
    <source>
        <dbReference type="ARBA" id="ARBA00004651"/>
    </source>
</evidence>
<evidence type="ECO:0000256" key="5">
    <source>
        <dbReference type="ARBA" id="ARBA00022692"/>
    </source>
</evidence>
<evidence type="ECO:0000256" key="4">
    <source>
        <dbReference type="ARBA" id="ARBA00022679"/>
    </source>
</evidence>
<dbReference type="GO" id="GO:0005886">
    <property type="term" value="C:plasma membrane"/>
    <property type="evidence" value="ECO:0007669"/>
    <property type="project" value="UniProtKB-SubCell"/>
</dbReference>
<evidence type="ECO:0000256" key="7">
    <source>
        <dbReference type="ARBA" id="ARBA00023136"/>
    </source>
</evidence>
<evidence type="ECO:0000256" key="6">
    <source>
        <dbReference type="ARBA" id="ARBA00022989"/>
    </source>
</evidence>
<name>A0A329MKJ4_9BACL</name>
<evidence type="ECO:0000259" key="9">
    <source>
        <dbReference type="Pfam" id="PF13231"/>
    </source>
</evidence>
<feature type="transmembrane region" description="Helical" evidence="8">
    <location>
        <begin position="173"/>
        <end position="198"/>
    </location>
</feature>
<dbReference type="GO" id="GO:0016763">
    <property type="term" value="F:pentosyltransferase activity"/>
    <property type="evidence" value="ECO:0007669"/>
    <property type="project" value="TreeGrafter"/>
</dbReference>
<keyword evidence="2" id="KW-1003">Cell membrane</keyword>
<dbReference type="RefSeq" id="WP_113031765.1">
    <property type="nucleotide sequence ID" value="NZ_QMFB01000008.1"/>
</dbReference>
<protein>
    <recommendedName>
        <fullName evidence="9">Glycosyltransferase RgtA/B/C/D-like domain-containing protein</fullName>
    </recommendedName>
</protein>
<keyword evidence="11" id="KW-1185">Reference proteome</keyword>
<dbReference type="Proteomes" id="UP000250369">
    <property type="component" value="Unassembled WGS sequence"/>
</dbReference>
<feature type="transmembrane region" description="Helical" evidence="8">
    <location>
        <begin position="369"/>
        <end position="393"/>
    </location>
</feature>
<dbReference type="AlphaFoldDB" id="A0A329MKJ4"/>
<dbReference type="PANTHER" id="PTHR33908">
    <property type="entry name" value="MANNOSYLTRANSFERASE YKCB-RELATED"/>
    <property type="match status" value="1"/>
</dbReference>
<feature type="domain" description="Glycosyltransferase RgtA/B/C/D-like" evidence="9">
    <location>
        <begin position="66"/>
        <end position="223"/>
    </location>
</feature>
<keyword evidence="6 8" id="KW-1133">Transmembrane helix</keyword>
<feature type="transmembrane region" description="Helical" evidence="8">
    <location>
        <begin position="127"/>
        <end position="153"/>
    </location>
</feature>
<dbReference type="InterPro" id="IPR038731">
    <property type="entry name" value="RgtA/B/C-like"/>
</dbReference>
<evidence type="ECO:0000256" key="8">
    <source>
        <dbReference type="SAM" id="Phobius"/>
    </source>
</evidence>
<dbReference type="PANTHER" id="PTHR33908:SF11">
    <property type="entry name" value="MEMBRANE PROTEIN"/>
    <property type="match status" value="1"/>
</dbReference>
<comment type="caution">
    <text evidence="10">The sequence shown here is derived from an EMBL/GenBank/DDBJ whole genome shotgun (WGS) entry which is preliminary data.</text>
</comment>
<keyword evidence="5 8" id="KW-0812">Transmembrane</keyword>
<sequence>MKRKLAVGTALFIILMLGGWLRVDFLRSVEHDMSPDSINYDAMTRQLLEDGVYGYADTEPNAKITPGFPLFLATVYKLVDYRDHDPLPWVRYAQVLISLASLWLIFRITKELSNDVAGLLSALAAAVYPPFVWANGAVLTEVLGIFFMLGYVWVQTITFRKQTRPPAFLSGVLLGLTVLVRPEFMPLIVVNYLFFWLLKRDVKRVLKLFALTAAGLALVLLPWWARNVVTLNEVVITATQANPFKAGTYPYKNYDDDLVDQNGKTEMEVAVERLKKGFSTQPGLYLKWYTIGKLEHIYASAYYGGGHQPYHNVLPSSVNPNEFHRWLVFIGLAAAIALATRWRNTANLLVVIVVTMTLIRLVFVPEYRYNVMSMPLIIIVECIVFINVLWWLYGKWGGRKTGKTRGNHDAALPV</sequence>
<feature type="transmembrane region" description="Helical" evidence="8">
    <location>
        <begin position="205"/>
        <end position="225"/>
    </location>
</feature>
<dbReference type="GO" id="GO:0009103">
    <property type="term" value="P:lipopolysaccharide biosynthetic process"/>
    <property type="evidence" value="ECO:0007669"/>
    <property type="project" value="UniProtKB-ARBA"/>
</dbReference>
<accession>A0A329MKJ4</accession>
<keyword evidence="4" id="KW-0808">Transferase</keyword>
<evidence type="ECO:0000256" key="3">
    <source>
        <dbReference type="ARBA" id="ARBA00022676"/>
    </source>
</evidence>
<evidence type="ECO:0000313" key="11">
    <source>
        <dbReference type="Proteomes" id="UP000250369"/>
    </source>
</evidence>
<dbReference type="OrthoDB" id="136232at2"/>
<dbReference type="Pfam" id="PF13231">
    <property type="entry name" value="PMT_2"/>
    <property type="match status" value="1"/>
</dbReference>
<reference evidence="10 11" key="1">
    <citation type="journal article" date="2009" name="Int. J. Syst. Evol. Microbiol.">
        <title>Paenibacillus contaminans sp. nov., isolated from a contaminated laboratory plate.</title>
        <authorList>
            <person name="Chou J.H."/>
            <person name="Lee J.H."/>
            <person name="Lin M.C."/>
            <person name="Chang P.S."/>
            <person name="Arun A.B."/>
            <person name="Young C.C."/>
            <person name="Chen W.M."/>
        </authorList>
    </citation>
    <scope>NUCLEOTIDE SEQUENCE [LARGE SCALE GENOMIC DNA]</scope>
    <source>
        <strain evidence="10 11">CKOBP-6</strain>
    </source>
</reference>
<keyword evidence="7 8" id="KW-0472">Membrane</keyword>
<evidence type="ECO:0000313" key="10">
    <source>
        <dbReference type="EMBL" id="RAV20369.1"/>
    </source>
</evidence>
<feature type="transmembrane region" description="Helical" evidence="8">
    <location>
        <begin position="89"/>
        <end position="106"/>
    </location>
</feature>
<dbReference type="EMBL" id="QMFB01000008">
    <property type="protein sequence ID" value="RAV20369.1"/>
    <property type="molecule type" value="Genomic_DNA"/>
</dbReference>
<evidence type="ECO:0000256" key="2">
    <source>
        <dbReference type="ARBA" id="ARBA00022475"/>
    </source>
</evidence>
<comment type="subcellular location">
    <subcellularLocation>
        <location evidence="1">Cell membrane</location>
        <topology evidence="1">Multi-pass membrane protein</topology>
    </subcellularLocation>
</comment>
<keyword evidence="3" id="KW-0328">Glycosyltransferase</keyword>
<organism evidence="10 11">
    <name type="scientific">Paenibacillus contaminans</name>
    <dbReference type="NCBI Taxonomy" id="450362"/>
    <lineage>
        <taxon>Bacteria</taxon>
        <taxon>Bacillati</taxon>
        <taxon>Bacillota</taxon>
        <taxon>Bacilli</taxon>
        <taxon>Bacillales</taxon>
        <taxon>Paenibacillaceae</taxon>
        <taxon>Paenibacillus</taxon>
    </lineage>
</organism>